<sequence length="308" mass="34913">MKKIAYIFLFLLHFSAYSQKNEDVIASGNSKLHYKTFGSGKPILIINGGPGMNCEGFGYLAEEISKFGFQTIIYDQRGTGKSVVEKINDETISMDLMVDDMENLRKHLKIEKWTILGHSFGGMLAAYYATKHPQNIDKMIFSSSGGVNMNFTSYGQQRLNANLTKTQKDSMNYYQSKMDKGDNSLETKKQRAKYLANAYVYDKKNAPIIAERLIHVNFDVNGIVFQSLIKNNFDCSEKFGNFHNSVLILQGENDIISIDTAKEIEKAFPNSQLIALPNCGHYGWLDAKEMYFNALKQFLKTKTNTTKN</sequence>
<dbReference type="InterPro" id="IPR002410">
    <property type="entry name" value="Peptidase_S33"/>
</dbReference>
<keyword evidence="5" id="KW-1185">Reference proteome</keyword>
<dbReference type="Gene3D" id="3.40.50.1820">
    <property type="entry name" value="alpha/beta hydrolase"/>
    <property type="match status" value="1"/>
</dbReference>
<dbReference type="InterPro" id="IPR000073">
    <property type="entry name" value="AB_hydrolase_1"/>
</dbReference>
<dbReference type="PRINTS" id="PR00793">
    <property type="entry name" value="PROAMNOPTASE"/>
</dbReference>
<dbReference type="SUPFAM" id="SSF53474">
    <property type="entry name" value="alpha/beta-Hydrolases"/>
    <property type="match status" value="1"/>
</dbReference>
<keyword evidence="4" id="KW-0031">Aminopeptidase</keyword>
<comment type="caution">
    <text evidence="4">The sequence shown here is derived from an EMBL/GenBank/DDBJ whole genome shotgun (WGS) entry which is preliminary data.</text>
</comment>
<evidence type="ECO:0000313" key="4">
    <source>
        <dbReference type="EMBL" id="ESU27232.1"/>
    </source>
</evidence>
<dbReference type="OrthoDB" id="9780932at2"/>
<feature type="domain" description="AB hydrolase-1" evidence="3">
    <location>
        <begin position="41"/>
        <end position="285"/>
    </location>
</feature>
<dbReference type="EC" id="3.4.11.5" evidence="4"/>
<dbReference type="GO" id="GO:0006508">
    <property type="term" value="P:proteolysis"/>
    <property type="evidence" value="ECO:0007669"/>
    <property type="project" value="InterPro"/>
</dbReference>
<dbReference type="PANTHER" id="PTHR43433:SF1">
    <property type="entry name" value="BLL5160 PROTEIN"/>
    <property type="match status" value="1"/>
</dbReference>
<dbReference type="Pfam" id="PF00561">
    <property type="entry name" value="Abhydrolase_1"/>
    <property type="match status" value="1"/>
</dbReference>
<keyword evidence="2 4" id="KW-0378">Hydrolase</keyword>
<proteinExistence type="inferred from homology"/>
<dbReference type="InterPro" id="IPR050471">
    <property type="entry name" value="AB_hydrolase"/>
</dbReference>
<keyword evidence="4" id="KW-0645">Protease</keyword>
<organism evidence="4 5">
    <name type="scientific">Flavobacterium limnosediminis JC2902</name>
    <dbReference type="NCBI Taxonomy" id="1341181"/>
    <lineage>
        <taxon>Bacteria</taxon>
        <taxon>Pseudomonadati</taxon>
        <taxon>Bacteroidota</taxon>
        <taxon>Flavobacteriia</taxon>
        <taxon>Flavobacteriales</taxon>
        <taxon>Flavobacteriaceae</taxon>
        <taxon>Flavobacterium</taxon>
    </lineage>
</organism>
<accession>V6SLX7</accession>
<dbReference type="PRINTS" id="PR00111">
    <property type="entry name" value="ABHYDROLASE"/>
</dbReference>
<dbReference type="RefSeq" id="WP_023579783.1">
    <property type="nucleotide sequence ID" value="NZ_AVGG01000012.1"/>
</dbReference>
<dbReference type="eggNOG" id="COG2267">
    <property type="taxonomic scope" value="Bacteria"/>
</dbReference>
<dbReference type="Proteomes" id="UP000018004">
    <property type="component" value="Unassembled WGS sequence"/>
</dbReference>
<dbReference type="PATRIC" id="fig|1341181.4.peg.2171"/>
<name>V6SLX7_9FLAO</name>
<evidence type="ECO:0000313" key="5">
    <source>
        <dbReference type="Proteomes" id="UP000018004"/>
    </source>
</evidence>
<evidence type="ECO:0000256" key="2">
    <source>
        <dbReference type="ARBA" id="ARBA00022801"/>
    </source>
</evidence>
<reference evidence="4 5" key="1">
    <citation type="submission" date="2013-08" db="EMBL/GenBank/DDBJ databases">
        <title>Flavobacterium limnosediminis JC2902 genome sequencing.</title>
        <authorList>
            <person name="Lee K."/>
            <person name="Yi H."/>
            <person name="Park S."/>
            <person name="Chun J."/>
        </authorList>
    </citation>
    <scope>NUCLEOTIDE SEQUENCE [LARGE SCALE GENOMIC DNA]</scope>
    <source>
        <strain evidence="4 5">JC2902</strain>
    </source>
</reference>
<comment type="similarity">
    <text evidence="1">Belongs to the peptidase S33 family.</text>
</comment>
<dbReference type="InterPro" id="IPR029058">
    <property type="entry name" value="AB_hydrolase_fold"/>
</dbReference>
<dbReference type="GO" id="GO:0004177">
    <property type="term" value="F:aminopeptidase activity"/>
    <property type="evidence" value="ECO:0007669"/>
    <property type="project" value="UniProtKB-KW"/>
</dbReference>
<dbReference type="PANTHER" id="PTHR43433">
    <property type="entry name" value="HYDROLASE, ALPHA/BETA FOLD FAMILY PROTEIN"/>
    <property type="match status" value="1"/>
</dbReference>
<evidence type="ECO:0000259" key="3">
    <source>
        <dbReference type="Pfam" id="PF00561"/>
    </source>
</evidence>
<evidence type="ECO:0000256" key="1">
    <source>
        <dbReference type="ARBA" id="ARBA00010088"/>
    </source>
</evidence>
<dbReference type="AlphaFoldDB" id="V6SLX7"/>
<protein>
    <submittedName>
        <fullName evidence="4">Alpha/beta hydrolase fold protein</fullName>
        <ecNumber evidence="4">3.4.11.5</ecNumber>
    </submittedName>
</protein>
<dbReference type="EMBL" id="AVGG01000012">
    <property type="protein sequence ID" value="ESU27232.1"/>
    <property type="molecule type" value="Genomic_DNA"/>
</dbReference>
<gene>
    <name evidence="4" type="ORF">FLJC2902T_22060</name>
</gene>
<dbReference type="STRING" id="1341181.FLJC2902T_22060"/>